<reference evidence="4" key="2">
    <citation type="submission" date="2025-08" db="UniProtKB">
        <authorList>
            <consortium name="Ensembl"/>
        </authorList>
    </citation>
    <scope>IDENTIFICATION</scope>
    <source>
        <strain evidence="4">Thorbecke</strain>
    </source>
</reference>
<evidence type="ECO:0000256" key="1">
    <source>
        <dbReference type="ARBA" id="ARBA00004496"/>
    </source>
</evidence>
<evidence type="ECO:0000256" key="3">
    <source>
        <dbReference type="SAM" id="MobiDB-lite"/>
    </source>
</evidence>
<dbReference type="PANTHER" id="PTHR45418">
    <property type="entry name" value="CANCER/TESTIS ANTIGEN 55"/>
    <property type="match status" value="1"/>
</dbReference>
<dbReference type="Proteomes" id="UP000001811">
    <property type="component" value="Chromosome X"/>
</dbReference>
<dbReference type="EMBL" id="AAGW02046842">
    <property type="status" value="NOT_ANNOTATED_CDS"/>
    <property type="molecule type" value="Genomic_DNA"/>
</dbReference>
<dbReference type="HOGENOM" id="CLU_1165540_0_0_1"/>
<feature type="compositionally biased region" description="Basic and acidic residues" evidence="3">
    <location>
        <begin position="209"/>
        <end position="236"/>
    </location>
</feature>
<dbReference type="Ensembl" id="ENSOCUT00000029196.3">
    <property type="protein sequence ID" value="ENSOCUP00000016350.3"/>
    <property type="gene ID" value="ENSOCUG00000022129.3"/>
</dbReference>
<evidence type="ECO:0000256" key="2">
    <source>
        <dbReference type="ARBA" id="ARBA00022490"/>
    </source>
</evidence>
<dbReference type="GeneTree" id="ENSGT00940000163821"/>
<reference evidence="4" key="3">
    <citation type="submission" date="2025-09" db="UniProtKB">
        <authorList>
            <consortium name="Ensembl"/>
        </authorList>
    </citation>
    <scope>IDENTIFICATION</scope>
    <source>
        <strain evidence="4">Thorbecke</strain>
    </source>
</reference>
<dbReference type="GO" id="GO:0005737">
    <property type="term" value="C:cytoplasm"/>
    <property type="evidence" value="ECO:0007669"/>
    <property type="project" value="UniProtKB-SubCell"/>
</dbReference>
<comment type="subcellular location">
    <subcellularLocation>
        <location evidence="1">Cytoplasm</location>
    </subcellularLocation>
</comment>
<accession>G1THE1</accession>
<organism evidence="4 5">
    <name type="scientific">Oryctolagus cuniculus</name>
    <name type="common">Rabbit</name>
    <dbReference type="NCBI Taxonomy" id="9986"/>
    <lineage>
        <taxon>Eukaryota</taxon>
        <taxon>Metazoa</taxon>
        <taxon>Chordata</taxon>
        <taxon>Craniata</taxon>
        <taxon>Vertebrata</taxon>
        <taxon>Euteleostomi</taxon>
        <taxon>Mammalia</taxon>
        <taxon>Eutheria</taxon>
        <taxon>Euarchontoglires</taxon>
        <taxon>Glires</taxon>
        <taxon>Lagomorpha</taxon>
        <taxon>Leporidae</taxon>
        <taxon>Oryctolagus</taxon>
    </lineage>
</organism>
<evidence type="ECO:0000313" key="5">
    <source>
        <dbReference type="Proteomes" id="UP000001811"/>
    </source>
</evidence>
<sequence length="248" mass="27645">MLKILRRVVICFHRKSQEPTQGQPGSLQGDTRLNTVQGSVTSLCGDCGLINESIHFSTDVTGNVPLRVGQKVAAVVEEDEISRRLKAINVDAISGNLIGSGLLPPRIRVLIACVTSVKKNGFCVNKKTYCSLDIVSEGFVPYKGDWLEVEYSIQPGSSKIRAHSAKPVNYKHVDEVICFHISFHFIFISASPSFSDNFKGLFHLFESQSDRGGGRHTQGDREKGVRERERERERERQRKRVGGESAIF</sequence>
<keyword evidence="2" id="KW-0963">Cytoplasm</keyword>
<evidence type="ECO:0000313" key="4">
    <source>
        <dbReference type="Ensembl" id="ENSOCUP00000016350.3"/>
    </source>
</evidence>
<name>G1THE1_RABIT</name>
<keyword evidence="5" id="KW-1185">Reference proteome</keyword>
<dbReference type="PANTHER" id="PTHR45418:SF1">
    <property type="entry name" value="CANCER_TESTIS ANTIGEN 55"/>
    <property type="match status" value="1"/>
</dbReference>
<reference evidence="4 5" key="1">
    <citation type="journal article" date="2011" name="Nature">
        <title>A high-resolution map of human evolutionary constraint using 29 mammals.</title>
        <authorList>
            <person name="Lindblad-Toh K."/>
            <person name="Garber M."/>
            <person name="Zuk O."/>
            <person name="Lin M.F."/>
            <person name="Parker B.J."/>
            <person name="Washietl S."/>
            <person name="Kheradpour P."/>
            <person name="Ernst J."/>
            <person name="Jordan G."/>
            <person name="Mauceli E."/>
            <person name="Ward L.D."/>
            <person name="Lowe C.B."/>
            <person name="Holloway A.K."/>
            <person name="Clamp M."/>
            <person name="Gnerre S."/>
            <person name="Alfoldi J."/>
            <person name="Beal K."/>
            <person name="Chang J."/>
            <person name="Clawson H."/>
            <person name="Cuff J."/>
            <person name="Di Palma F."/>
            <person name="Fitzgerald S."/>
            <person name="Flicek P."/>
            <person name="Guttman M."/>
            <person name="Hubisz M.J."/>
            <person name="Jaffe D.B."/>
            <person name="Jungreis I."/>
            <person name="Kent W.J."/>
            <person name="Kostka D."/>
            <person name="Lara M."/>
            <person name="Martins A.L."/>
            <person name="Massingham T."/>
            <person name="Moltke I."/>
            <person name="Raney B.J."/>
            <person name="Rasmussen M.D."/>
            <person name="Robinson J."/>
            <person name="Stark A."/>
            <person name="Vilella A.J."/>
            <person name="Wen J."/>
            <person name="Xie X."/>
            <person name="Zody M.C."/>
            <person name="Baldwin J."/>
            <person name="Bloom T."/>
            <person name="Chin C.W."/>
            <person name="Heiman D."/>
            <person name="Nicol R."/>
            <person name="Nusbaum C."/>
            <person name="Young S."/>
            <person name="Wilkinson J."/>
            <person name="Worley K.C."/>
            <person name="Kovar C.L."/>
            <person name="Muzny D.M."/>
            <person name="Gibbs R.A."/>
            <person name="Cree A."/>
            <person name="Dihn H.H."/>
            <person name="Fowler G."/>
            <person name="Jhangiani S."/>
            <person name="Joshi V."/>
            <person name="Lee S."/>
            <person name="Lewis L.R."/>
            <person name="Nazareth L.V."/>
            <person name="Okwuonu G."/>
            <person name="Santibanez J."/>
            <person name="Warren W.C."/>
            <person name="Mardis E.R."/>
            <person name="Weinstock G.M."/>
            <person name="Wilson R.K."/>
            <person name="Delehaunty K."/>
            <person name="Dooling D."/>
            <person name="Fronik C."/>
            <person name="Fulton L."/>
            <person name="Fulton B."/>
            <person name="Graves T."/>
            <person name="Minx P."/>
            <person name="Sodergren E."/>
            <person name="Birney E."/>
            <person name="Margulies E.H."/>
            <person name="Herrero J."/>
            <person name="Green E.D."/>
            <person name="Haussler D."/>
            <person name="Siepel A."/>
            <person name="Goldman N."/>
            <person name="Pollard K.S."/>
            <person name="Pedersen J.S."/>
            <person name="Lander E.S."/>
            <person name="Kellis M."/>
        </authorList>
    </citation>
    <scope>NUCLEOTIDE SEQUENCE [LARGE SCALE GENOMIC DNA]</scope>
    <source>
        <strain evidence="4 5">Thorbecke inbred</strain>
    </source>
</reference>
<proteinExistence type="predicted"/>
<feature type="region of interest" description="Disordered" evidence="3">
    <location>
        <begin position="209"/>
        <end position="248"/>
    </location>
</feature>
<dbReference type="STRING" id="9986.ENSOCUP00000016350"/>
<dbReference type="InParanoid" id="G1THE1"/>
<dbReference type="eggNOG" id="KOG1804">
    <property type="taxonomic scope" value="Eukaryota"/>
</dbReference>
<dbReference type="AlphaFoldDB" id="G1THE1"/>
<protein>
    <submittedName>
        <fullName evidence="4">Uncharacterized protein</fullName>
    </submittedName>
</protein>